<keyword evidence="3" id="KW-0813">Transport</keyword>
<dbReference type="FunFam" id="3.40.190.10:FF:000078">
    <property type="entry name" value="glutamate receptor ionotropic, NMDA 3B"/>
    <property type="match status" value="1"/>
</dbReference>
<comment type="subcellular location">
    <subcellularLocation>
        <location evidence="1">Cell membrane</location>
        <topology evidence="1">Multi-pass membrane protein</topology>
    </subcellularLocation>
</comment>
<dbReference type="PANTHER" id="PTHR42643:SF24">
    <property type="entry name" value="IONOTROPIC RECEPTOR 60A"/>
    <property type="match status" value="1"/>
</dbReference>
<dbReference type="PROSITE" id="PS50405">
    <property type="entry name" value="GST_CTER"/>
    <property type="match status" value="1"/>
</dbReference>
<dbReference type="InterPro" id="IPR019594">
    <property type="entry name" value="Glu/Gly-bd"/>
</dbReference>
<comment type="similarity">
    <text evidence="2">Belongs to the glutamate-gated ion channel (TC 1.A.10.1) family.</text>
</comment>
<dbReference type="PROSITE" id="PS50404">
    <property type="entry name" value="GST_NTER"/>
    <property type="match status" value="1"/>
</dbReference>
<evidence type="ECO:0000256" key="1">
    <source>
        <dbReference type="ARBA" id="ARBA00004651"/>
    </source>
</evidence>
<accession>A0A7R8W397</accession>
<evidence type="ECO:0000256" key="10">
    <source>
        <dbReference type="ARBA" id="ARBA00023170"/>
    </source>
</evidence>
<dbReference type="Pfam" id="PF02798">
    <property type="entry name" value="GST_N"/>
    <property type="match status" value="1"/>
</dbReference>
<dbReference type="InterPro" id="IPR040079">
    <property type="entry name" value="Glutathione_S-Trfase"/>
</dbReference>
<dbReference type="AlphaFoldDB" id="A0A7R8W397"/>
<dbReference type="EMBL" id="OB660295">
    <property type="protein sequence ID" value="CAD7224038.1"/>
    <property type="molecule type" value="Genomic_DNA"/>
</dbReference>
<dbReference type="InterPro" id="IPR004046">
    <property type="entry name" value="GST_C"/>
</dbReference>
<dbReference type="GO" id="GO:0050906">
    <property type="term" value="P:detection of stimulus involved in sensory perception"/>
    <property type="evidence" value="ECO:0007669"/>
    <property type="project" value="UniProtKB-ARBA"/>
</dbReference>
<dbReference type="InterPro" id="IPR036249">
    <property type="entry name" value="Thioredoxin-like_sf"/>
</dbReference>
<dbReference type="GO" id="GO:0005886">
    <property type="term" value="C:plasma membrane"/>
    <property type="evidence" value="ECO:0007669"/>
    <property type="project" value="UniProtKB-SubCell"/>
</dbReference>
<evidence type="ECO:0000256" key="6">
    <source>
        <dbReference type="ARBA" id="ARBA00022989"/>
    </source>
</evidence>
<dbReference type="Gene3D" id="1.20.1050.10">
    <property type="match status" value="1"/>
</dbReference>
<organism evidence="14">
    <name type="scientific">Cyprideis torosa</name>
    <dbReference type="NCBI Taxonomy" id="163714"/>
    <lineage>
        <taxon>Eukaryota</taxon>
        <taxon>Metazoa</taxon>
        <taxon>Ecdysozoa</taxon>
        <taxon>Arthropoda</taxon>
        <taxon>Crustacea</taxon>
        <taxon>Oligostraca</taxon>
        <taxon>Ostracoda</taxon>
        <taxon>Podocopa</taxon>
        <taxon>Podocopida</taxon>
        <taxon>Cytherocopina</taxon>
        <taxon>Cytheroidea</taxon>
        <taxon>Cytherideidae</taxon>
        <taxon>Cyprideis</taxon>
    </lineage>
</organism>
<protein>
    <recommendedName>
        <fullName evidence="15">Glutathione S-transferase</fullName>
    </recommendedName>
</protein>
<gene>
    <name evidence="14" type="ORF">CTOB1V02_LOCUS2008</name>
</gene>
<evidence type="ECO:0000256" key="2">
    <source>
        <dbReference type="ARBA" id="ARBA00008685"/>
    </source>
</evidence>
<evidence type="ECO:0000256" key="5">
    <source>
        <dbReference type="ARBA" id="ARBA00022692"/>
    </source>
</evidence>
<sequence>MAEARLVFKEDEDQGLQLATMVTEDVIEDSSQMLSQLLITDRVFKKTDRFLVRFSCSANQTGNSIRYDIDQFIIHCGPFEDLERWVKQLRPTIPNSAFLHIHVLSMDSLFHANSKYLEIFELSDRVILHLKNKERLLLTAKDGDLHWEELERNPRRLKTHNTLNGERLRVGINHDPPWIIIQGESEQPRVTYNKVKGKTMRQFPVLKAYGIDMDMLRAVAENTNFSYQLYLSTDGQWGGLGPNGSFTGLVGDVGAGLLDLGWTEITINWIRATVAQFTIPYYYESLKFHVQAPSSSSILSTVLFRYIWVWTLIFLSLLFVSLVFWFTEKFGIDSWKRMNFSLALLTSTMVLTSQSFHHNRYSSASKFVLGAWILAAVVITAIYGGIMVSFLSTTTAEGSSLNTLEDLLQAVKEEDFHITALKGTSMVTLFETADPDSIYGKLSKNGFREFDSTDTYEGFRAFGIPIQYLLEYVEAPYEIKRYDFAPGNTPEEIVANWVADKNNHGLRFPNIPFIIDNDVRLTESIAIMRYLGRKHNLQGSTEKQMQDMDEALSFIVDFRAATAKLFYFDWCPEARNKFAEKGRRLGLHHYLSLLDAFLKTRNYIAGEEITYVDFILYEVIEWCLFAYPNCLDEYDSLRQFHQLMDSLPSMEAFRRSDR</sequence>
<evidence type="ECO:0000256" key="11">
    <source>
        <dbReference type="ARBA" id="ARBA00023180"/>
    </source>
</evidence>
<dbReference type="SFLD" id="SFLDS00019">
    <property type="entry name" value="Glutathione_Transferase_(cytos"/>
    <property type="match status" value="1"/>
</dbReference>
<evidence type="ECO:0008006" key="15">
    <source>
        <dbReference type="Google" id="ProtNLM"/>
    </source>
</evidence>
<keyword evidence="7" id="KW-0175">Coiled coil</keyword>
<reference evidence="14" key="1">
    <citation type="submission" date="2020-11" db="EMBL/GenBank/DDBJ databases">
        <authorList>
            <person name="Tran Van P."/>
        </authorList>
    </citation>
    <scope>NUCLEOTIDE SEQUENCE</scope>
</reference>
<dbReference type="Gene3D" id="1.10.287.70">
    <property type="match status" value="1"/>
</dbReference>
<dbReference type="Pfam" id="PF00060">
    <property type="entry name" value="Lig_chan"/>
    <property type="match status" value="1"/>
</dbReference>
<dbReference type="PANTHER" id="PTHR42643">
    <property type="entry name" value="IONOTROPIC RECEPTOR 20A-RELATED"/>
    <property type="match status" value="1"/>
</dbReference>
<evidence type="ECO:0000256" key="9">
    <source>
        <dbReference type="ARBA" id="ARBA00023136"/>
    </source>
</evidence>
<evidence type="ECO:0000313" key="14">
    <source>
        <dbReference type="EMBL" id="CAD7224038.1"/>
    </source>
</evidence>
<dbReference type="Gene3D" id="3.40.30.10">
    <property type="entry name" value="Glutaredoxin"/>
    <property type="match status" value="1"/>
</dbReference>
<dbReference type="SUPFAM" id="SSF47616">
    <property type="entry name" value="GST C-terminal domain-like"/>
    <property type="match status" value="1"/>
</dbReference>
<dbReference type="Gene3D" id="3.40.190.10">
    <property type="entry name" value="Periplasmic binding protein-like II"/>
    <property type="match status" value="1"/>
</dbReference>
<keyword evidence="4" id="KW-1003">Cell membrane</keyword>
<evidence type="ECO:0000256" key="7">
    <source>
        <dbReference type="ARBA" id="ARBA00023054"/>
    </source>
</evidence>
<keyword evidence="9" id="KW-0472">Membrane</keyword>
<evidence type="ECO:0000256" key="12">
    <source>
        <dbReference type="ARBA" id="ARBA00023286"/>
    </source>
</evidence>
<evidence type="ECO:0000256" key="3">
    <source>
        <dbReference type="ARBA" id="ARBA00022448"/>
    </source>
</evidence>
<proteinExistence type="inferred from homology"/>
<keyword evidence="11" id="KW-0325">Glycoprotein</keyword>
<dbReference type="SUPFAM" id="SSF52833">
    <property type="entry name" value="Thioredoxin-like"/>
    <property type="match status" value="1"/>
</dbReference>
<evidence type="ECO:0000256" key="13">
    <source>
        <dbReference type="ARBA" id="ARBA00023303"/>
    </source>
</evidence>
<name>A0A7R8W397_9CRUS</name>
<dbReference type="OrthoDB" id="422574at2759"/>
<keyword evidence="5" id="KW-0812">Transmembrane</keyword>
<dbReference type="SMART" id="SM00918">
    <property type="entry name" value="Lig_chan-Glu_bd"/>
    <property type="match status" value="1"/>
</dbReference>
<keyword evidence="10" id="KW-0675">Receptor</keyword>
<dbReference type="Pfam" id="PF10613">
    <property type="entry name" value="Lig_chan-Glu_bd"/>
    <property type="match status" value="1"/>
</dbReference>
<keyword evidence="8" id="KW-0406">Ion transport</keyword>
<evidence type="ECO:0000256" key="4">
    <source>
        <dbReference type="ARBA" id="ARBA00022475"/>
    </source>
</evidence>
<dbReference type="GO" id="GO:0015276">
    <property type="term" value="F:ligand-gated monoatomic ion channel activity"/>
    <property type="evidence" value="ECO:0007669"/>
    <property type="project" value="InterPro"/>
</dbReference>
<dbReference type="InterPro" id="IPR004045">
    <property type="entry name" value="Glutathione_S-Trfase_N"/>
</dbReference>
<keyword evidence="6" id="KW-1133">Transmembrane helix</keyword>
<dbReference type="GO" id="GO:0043226">
    <property type="term" value="C:organelle"/>
    <property type="evidence" value="ECO:0007669"/>
    <property type="project" value="UniProtKB-ARBA"/>
</dbReference>
<evidence type="ECO:0000256" key="8">
    <source>
        <dbReference type="ARBA" id="ARBA00023065"/>
    </source>
</evidence>
<keyword evidence="13" id="KW-0407">Ion channel</keyword>
<dbReference type="InterPro" id="IPR036282">
    <property type="entry name" value="Glutathione-S-Trfase_C_sf"/>
</dbReference>
<dbReference type="InterPro" id="IPR010987">
    <property type="entry name" value="Glutathione-S-Trfase_C-like"/>
</dbReference>
<dbReference type="Pfam" id="PF14497">
    <property type="entry name" value="GST_C_3"/>
    <property type="match status" value="1"/>
</dbReference>
<keyword evidence="12" id="KW-1071">Ligand-gated ion channel</keyword>
<dbReference type="InterPro" id="IPR001320">
    <property type="entry name" value="Iontro_rcpt_C"/>
</dbReference>
<dbReference type="InterPro" id="IPR052192">
    <property type="entry name" value="Insect_Ionotropic_Sensory_Rcpt"/>
</dbReference>
<dbReference type="SUPFAM" id="SSF53850">
    <property type="entry name" value="Periplasmic binding protein-like II"/>
    <property type="match status" value="1"/>
</dbReference>